<organism evidence="3 4">
    <name type="scientific">Candidatus Opimibacter skivensis</name>
    <dbReference type="NCBI Taxonomy" id="2982028"/>
    <lineage>
        <taxon>Bacteria</taxon>
        <taxon>Pseudomonadati</taxon>
        <taxon>Bacteroidota</taxon>
        <taxon>Saprospiria</taxon>
        <taxon>Saprospirales</taxon>
        <taxon>Saprospiraceae</taxon>
        <taxon>Candidatus Opimibacter</taxon>
    </lineage>
</organism>
<dbReference type="Pfam" id="PF14238">
    <property type="entry name" value="DUF4340"/>
    <property type="match status" value="1"/>
</dbReference>
<dbReference type="EMBL" id="JADKGY010000029">
    <property type="protein sequence ID" value="MBK9984083.1"/>
    <property type="molecule type" value="Genomic_DNA"/>
</dbReference>
<keyword evidence="1" id="KW-0472">Membrane</keyword>
<accession>A0A9D7SY28</accession>
<dbReference type="Proteomes" id="UP000808337">
    <property type="component" value="Unassembled WGS sequence"/>
</dbReference>
<evidence type="ECO:0000313" key="3">
    <source>
        <dbReference type="EMBL" id="MBK9984083.1"/>
    </source>
</evidence>
<gene>
    <name evidence="3" type="ORF">IPP15_17225</name>
</gene>
<comment type="caution">
    <text evidence="3">The sequence shown here is derived from an EMBL/GenBank/DDBJ whole genome shotgun (WGS) entry which is preliminary data.</text>
</comment>
<dbReference type="InterPro" id="IPR025641">
    <property type="entry name" value="DUF4340"/>
</dbReference>
<protein>
    <submittedName>
        <fullName evidence="3">DUF4340 domain-containing protein</fullName>
    </submittedName>
</protein>
<feature type="transmembrane region" description="Helical" evidence="1">
    <location>
        <begin position="6"/>
        <end position="23"/>
    </location>
</feature>
<evidence type="ECO:0000259" key="2">
    <source>
        <dbReference type="Pfam" id="PF14238"/>
    </source>
</evidence>
<keyword evidence="1" id="KW-1133">Transmembrane helix</keyword>
<feature type="domain" description="DUF4340" evidence="2">
    <location>
        <begin position="70"/>
        <end position="239"/>
    </location>
</feature>
<proteinExistence type="predicted"/>
<evidence type="ECO:0000313" key="4">
    <source>
        <dbReference type="Proteomes" id="UP000808337"/>
    </source>
</evidence>
<dbReference type="AlphaFoldDB" id="A0A9D7SY28"/>
<keyword evidence="1" id="KW-0812">Transmembrane</keyword>
<sequence>MNTRTLAIIFSVLVLLFGLNLFFRGHRQSSYDPTISAVDSAKVDHIKFISGGEKSEEFELKKTGDTWEAIQGTKKIPAPARNVNGVIQQLADLNAQRLLTNDPLKYAEYEITDQQASRVIVWEGSKQVADLWIGGFKFDQAARSASSYVRVAKKPEVYLVDGFVSMSLKQRFGNYRDKKLVKVTADDLNKIEWVNAAGKKQSIEKDGMKWNYAGMEAVDTTKMKTYLAGLTNSQGSEFSDLTSTDGLSLLEKVSLYGNNMTEPTVISAYTNSGGAKPFLINSSVNPDGIFISDTIGIYKQIFGDLRQFWPNGK</sequence>
<evidence type="ECO:0000256" key="1">
    <source>
        <dbReference type="SAM" id="Phobius"/>
    </source>
</evidence>
<name>A0A9D7SY28_9BACT</name>
<reference evidence="3 4" key="1">
    <citation type="submission" date="2020-10" db="EMBL/GenBank/DDBJ databases">
        <title>Connecting structure to function with the recovery of over 1000 high-quality activated sludge metagenome-assembled genomes encoding full-length rRNA genes using long-read sequencing.</title>
        <authorList>
            <person name="Singleton C.M."/>
            <person name="Petriglieri F."/>
            <person name="Kristensen J.M."/>
            <person name="Kirkegaard R.H."/>
            <person name="Michaelsen T.Y."/>
            <person name="Andersen M.H."/>
            <person name="Karst S.M."/>
            <person name="Dueholm M.S."/>
            <person name="Nielsen P.H."/>
            <person name="Albertsen M."/>
        </authorList>
    </citation>
    <scope>NUCLEOTIDE SEQUENCE [LARGE SCALE GENOMIC DNA]</scope>
    <source>
        <strain evidence="3">Ribe_18-Q3-R11-54_MAXAC.273</strain>
    </source>
</reference>